<gene>
    <name evidence="1" type="ORF">OR16_04617</name>
</gene>
<protein>
    <submittedName>
        <fullName evidence="1">Uncharacterized protein</fullName>
    </submittedName>
</protein>
<accession>H1S015</accession>
<name>H1S015_9BURK</name>
<dbReference type="RefSeq" id="WP_006156728.1">
    <property type="nucleotide sequence ID" value="NZ_AHJE01000012.1"/>
</dbReference>
<reference evidence="1 2" key="1">
    <citation type="journal article" date="2012" name="J. Bacteriol.">
        <title>De Novo Genome Project of Cupriavidus basilensis OR16.</title>
        <authorList>
            <person name="Cserhati M."/>
            <person name="Kriszt B."/>
            <person name="Szoboszlay S."/>
            <person name="Toth A."/>
            <person name="Szabo I."/>
            <person name="Tancsics A."/>
            <person name="Nagy I."/>
            <person name="Horvath B."/>
            <person name="Nagy I."/>
            <person name="Kukolya J."/>
        </authorList>
    </citation>
    <scope>NUCLEOTIDE SEQUENCE [LARGE SCALE GENOMIC DNA]</scope>
    <source>
        <strain evidence="1 2">OR16</strain>
    </source>
</reference>
<dbReference type="AlphaFoldDB" id="H1S015"/>
<dbReference type="Pfam" id="PF21617">
    <property type="entry name" value="CV_2116-like"/>
    <property type="match status" value="1"/>
</dbReference>
<dbReference type="Gene3D" id="3.30.160.350">
    <property type="match status" value="1"/>
</dbReference>
<proteinExistence type="predicted"/>
<evidence type="ECO:0000313" key="2">
    <source>
        <dbReference type="Proteomes" id="UP000005808"/>
    </source>
</evidence>
<comment type="caution">
    <text evidence="1">The sequence shown here is derived from an EMBL/GenBank/DDBJ whole genome shotgun (WGS) entry which is preliminary data.</text>
</comment>
<organism evidence="1 2">
    <name type="scientific">Cupriavidus basilensis OR16</name>
    <dbReference type="NCBI Taxonomy" id="1127483"/>
    <lineage>
        <taxon>Bacteria</taxon>
        <taxon>Pseudomonadati</taxon>
        <taxon>Pseudomonadota</taxon>
        <taxon>Betaproteobacteria</taxon>
        <taxon>Burkholderiales</taxon>
        <taxon>Burkholderiaceae</taxon>
        <taxon>Cupriavidus</taxon>
    </lineage>
</organism>
<sequence length="97" mass="10897">MQAFEFLGYRIEPAAAYHDDIRRWIPAGVIRNSGISDGATVPVSSPEFYFNEAEACSACAARARAMIRAHRAGDESLIDLVREQQWWRSGNQERGKP</sequence>
<dbReference type="Proteomes" id="UP000005808">
    <property type="component" value="Unassembled WGS sequence"/>
</dbReference>
<evidence type="ECO:0000313" key="1">
    <source>
        <dbReference type="EMBL" id="EHP44231.1"/>
    </source>
</evidence>
<dbReference type="NCBIfam" id="NF046097">
    <property type="entry name" value="CV_2116_dom"/>
    <property type="match status" value="1"/>
</dbReference>
<dbReference type="EMBL" id="AHJE01000012">
    <property type="protein sequence ID" value="EHP44231.1"/>
    <property type="molecule type" value="Genomic_DNA"/>
</dbReference>